<proteinExistence type="predicted"/>
<reference evidence="2" key="2">
    <citation type="submission" date="2014-01" db="EMBL/GenBank/DDBJ databases">
        <authorList>
            <person name="Aslett M."/>
        </authorList>
    </citation>
    <scope>NUCLEOTIDE SEQUENCE [LARGE SCALE GENOMIC DNA]</scope>
    <source>
        <strain evidence="2">DB27</strain>
    </source>
</reference>
<feature type="signal peptide" evidence="1">
    <location>
        <begin position="1"/>
        <end position="28"/>
    </location>
</feature>
<keyword evidence="1" id="KW-0732">Signal</keyword>
<dbReference type="Proteomes" id="UP000030682">
    <property type="component" value="Unassembled WGS sequence"/>
</dbReference>
<name>W8ZB23_BACTU</name>
<evidence type="ECO:0000256" key="1">
    <source>
        <dbReference type="SAM" id="SignalP"/>
    </source>
</evidence>
<dbReference type="HOGENOM" id="CLU_2285872_0_0_9"/>
<sequence length="101" mass="10701">MKKKILAMTMSGAMAATMMTVGSTNAWAEPITVKDIPSQFGAQQSSQTNPKFIGFIADVADAVLSTGSQVRAAATHVAGDQWDRDGCWTSLGCTECYEYGS</sequence>
<accession>W8ZB23</accession>
<reference evidence="2" key="1">
    <citation type="submission" date="2014-01" db="EMBL/GenBank/DDBJ databases">
        <title>Draft genome sequence of highly nematicidal Bacillus thuringiensis DB27.</title>
        <authorList>
            <person name="Iatsenko I."/>
            <person name="Pickard D."/>
            <person name="Corton C."/>
            <person name="Dougan G."/>
            <person name="Sommer R.J."/>
        </authorList>
    </citation>
    <scope>NUCLEOTIDE SEQUENCE [LARGE SCALE GENOMIC DNA]</scope>
    <source>
        <strain evidence="2">DB27</strain>
    </source>
</reference>
<dbReference type="EMBL" id="HG810024">
    <property type="protein sequence ID" value="CDN39660.1"/>
    <property type="molecule type" value="Genomic_DNA"/>
</dbReference>
<gene>
    <name evidence="2" type="ORF">BTDB27_p000323</name>
</gene>
<dbReference type="AlphaFoldDB" id="W8ZB23"/>
<evidence type="ECO:0000313" key="2">
    <source>
        <dbReference type="EMBL" id="CDN39660.1"/>
    </source>
</evidence>
<organism evidence="2">
    <name type="scientific">Bacillus thuringiensis DB27</name>
    <dbReference type="NCBI Taxonomy" id="1431339"/>
    <lineage>
        <taxon>Bacteria</taxon>
        <taxon>Bacillati</taxon>
        <taxon>Bacillota</taxon>
        <taxon>Bacilli</taxon>
        <taxon>Bacillales</taxon>
        <taxon>Bacillaceae</taxon>
        <taxon>Bacillus</taxon>
        <taxon>Bacillus cereus group</taxon>
    </lineage>
</organism>
<feature type="chain" id="PRO_5004915899" evidence="1">
    <location>
        <begin position="29"/>
        <end position="101"/>
    </location>
</feature>
<protein>
    <submittedName>
        <fullName evidence="2">Uncharacterized protein</fullName>
    </submittedName>
</protein>
<dbReference type="RefSeq" id="WP_030030233.1">
    <property type="nucleotide sequence ID" value="NZ_HG810024.1"/>
</dbReference>